<gene>
    <name evidence="1" type="ORF">FGF80_04985</name>
</gene>
<organism evidence="1 2">
    <name type="scientific">Natrinema pallidum</name>
    <dbReference type="NCBI Taxonomy" id="69527"/>
    <lineage>
        <taxon>Archaea</taxon>
        <taxon>Methanobacteriati</taxon>
        <taxon>Methanobacteriota</taxon>
        <taxon>Stenosarchaea group</taxon>
        <taxon>Halobacteria</taxon>
        <taxon>Halobacteriales</taxon>
        <taxon>Natrialbaceae</taxon>
        <taxon>Natrinema</taxon>
    </lineage>
</organism>
<evidence type="ECO:0000313" key="1">
    <source>
        <dbReference type="EMBL" id="QCW02627.1"/>
    </source>
</evidence>
<dbReference type="RefSeq" id="WP_138652572.1">
    <property type="nucleotide sequence ID" value="NZ_CP040637.1"/>
</dbReference>
<dbReference type="Proteomes" id="UP000307562">
    <property type="component" value="Chromosome"/>
</dbReference>
<dbReference type="GeneID" id="96155303"/>
<evidence type="ECO:0000313" key="2">
    <source>
        <dbReference type="Proteomes" id="UP000307562"/>
    </source>
</evidence>
<reference evidence="2" key="1">
    <citation type="submission" date="2019-05" db="EMBL/GenBank/DDBJ databases">
        <title>Complete Genome Sequence and Methylation Pattern of the Halophilic Archaeon Natrinema pallidum BOL6-1.</title>
        <authorList>
            <person name="DasSarma P."/>
            <person name="DasSarma B.P."/>
            <person name="DasSarma S.L."/>
            <person name="Martinez F.L."/>
            <person name="Guzman D."/>
            <person name="Roberts R.J."/>
            <person name="DasSarma S."/>
        </authorList>
    </citation>
    <scope>NUCLEOTIDE SEQUENCE [LARGE SCALE GENOMIC DNA]</scope>
    <source>
        <strain evidence="2">BOL6-1</strain>
    </source>
</reference>
<dbReference type="AlphaFoldDB" id="A0A4P9TDE6"/>
<dbReference type="KEGG" id="npl:FGF80_04985"/>
<protein>
    <submittedName>
        <fullName evidence="1">Uncharacterized protein</fullName>
    </submittedName>
</protein>
<sequence>MLSRSVISSHTALVSNAKYRTRRPDAGAVAYIFEDIDASMRIMEQLDFHAGRDGLGSALLGQWPDSEAERYRPVAA</sequence>
<accession>A0A4P9TDE6</accession>
<proteinExistence type="predicted"/>
<name>A0A4P9TDE6_9EURY</name>
<keyword evidence="2" id="KW-1185">Reference proteome</keyword>
<dbReference type="EMBL" id="CP040637">
    <property type="protein sequence ID" value="QCW02627.1"/>
    <property type="molecule type" value="Genomic_DNA"/>
</dbReference>